<evidence type="ECO:0000256" key="10">
    <source>
        <dbReference type="ARBA" id="ARBA00023251"/>
    </source>
</evidence>
<comment type="subcellular location">
    <subcellularLocation>
        <location evidence="1 14">Cell membrane</location>
        <topology evidence="1 14">Multi-pass membrane protein</topology>
    </subcellularLocation>
</comment>
<evidence type="ECO:0000256" key="7">
    <source>
        <dbReference type="ARBA" id="ARBA00022801"/>
    </source>
</evidence>
<keyword evidence="5 14" id="KW-1003">Cell membrane</keyword>
<feature type="transmembrane region" description="Helical" evidence="14">
    <location>
        <begin position="40"/>
        <end position="61"/>
    </location>
</feature>
<keyword evidence="14" id="KW-0133">Cell shape</keyword>
<comment type="miscellaneous">
    <text evidence="14">Bacitracin is thought to be involved in the inhibition of peptidoglycan synthesis by sequestering undecaprenyl diphosphate, thereby reducing the pool of lipid carrier available.</text>
</comment>
<dbReference type="Proteomes" id="UP000033200">
    <property type="component" value="Chromosome"/>
</dbReference>
<evidence type="ECO:0000256" key="5">
    <source>
        <dbReference type="ARBA" id="ARBA00022475"/>
    </source>
</evidence>
<proteinExistence type="inferred from homology"/>
<feature type="transmembrane region" description="Helical" evidence="14">
    <location>
        <begin position="112"/>
        <end position="131"/>
    </location>
</feature>
<dbReference type="GO" id="GO:0008360">
    <property type="term" value="P:regulation of cell shape"/>
    <property type="evidence" value="ECO:0007669"/>
    <property type="project" value="UniProtKB-KW"/>
</dbReference>
<dbReference type="NCBIfam" id="NF001389">
    <property type="entry name" value="PRK00281.1-2"/>
    <property type="match status" value="1"/>
</dbReference>
<protein>
    <recommendedName>
        <fullName evidence="4 14">Undecaprenyl-diphosphatase</fullName>
        <ecNumber evidence="3 14">3.6.1.27</ecNumber>
    </recommendedName>
    <alternativeName>
        <fullName evidence="12 14">Bacitracin resistance protein</fullName>
    </alternativeName>
    <alternativeName>
        <fullName evidence="11 14">Undecaprenyl pyrophosphate phosphatase</fullName>
    </alternativeName>
</protein>
<dbReference type="NCBIfam" id="NF001390">
    <property type="entry name" value="PRK00281.1-4"/>
    <property type="match status" value="1"/>
</dbReference>
<keyword evidence="10 14" id="KW-0046">Antibiotic resistance</keyword>
<comment type="catalytic activity">
    <reaction evidence="13 14">
        <text>di-trans,octa-cis-undecaprenyl diphosphate + H2O = di-trans,octa-cis-undecaprenyl phosphate + phosphate + H(+)</text>
        <dbReference type="Rhea" id="RHEA:28094"/>
        <dbReference type="ChEBI" id="CHEBI:15377"/>
        <dbReference type="ChEBI" id="CHEBI:15378"/>
        <dbReference type="ChEBI" id="CHEBI:43474"/>
        <dbReference type="ChEBI" id="CHEBI:58405"/>
        <dbReference type="ChEBI" id="CHEBI:60392"/>
        <dbReference type="EC" id="3.6.1.27"/>
    </reaction>
</comment>
<dbReference type="GO" id="GO:0005886">
    <property type="term" value="C:plasma membrane"/>
    <property type="evidence" value="ECO:0007669"/>
    <property type="project" value="UniProtKB-SubCell"/>
</dbReference>
<dbReference type="eggNOG" id="COG1968">
    <property type="taxonomic scope" value="Bacteria"/>
</dbReference>
<keyword evidence="16" id="KW-1185">Reference proteome</keyword>
<dbReference type="STRING" id="1549858.MC45_17425"/>
<evidence type="ECO:0000256" key="12">
    <source>
        <dbReference type="ARBA" id="ARBA00032932"/>
    </source>
</evidence>
<evidence type="ECO:0000256" key="3">
    <source>
        <dbReference type="ARBA" id="ARBA00012374"/>
    </source>
</evidence>
<keyword evidence="14" id="KW-0961">Cell wall biogenesis/degradation</keyword>
<dbReference type="HAMAP" id="MF_01006">
    <property type="entry name" value="Undec_diphosphatase"/>
    <property type="match status" value="1"/>
</dbReference>
<keyword evidence="8 14" id="KW-1133">Transmembrane helix</keyword>
<comment type="function">
    <text evidence="14">Catalyzes the dephosphorylation of undecaprenyl diphosphate (UPP). Confers resistance to bacitracin.</text>
</comment>
<gene>
    <name evidence="14" type="primary">uppP</name>
    <name evidence="15" type="ORF">MC45_17425</name>
</gene>
<comment type="similarity">
    <text evidence="2 14">Belongs to the UppP family.</text>
</comment>
<sequence>MDLLTVILLGIVEGVTEFLPVSSTGHLILAGTLLGVQDQATATFDIVIQLGAILAVIVLYWRRFWDVAVGLVGGQPKSWAFVRNIALGFLPAAAIGVVVYKAVKALLESPTVVAVALIVGGIAILVIERLVKQARIESVEAMPWSTALGVGVVQCLAMIPGVSRSGATIMGALSLGVDRRAAAEFSFFLAIPTMLAASGYDLLKSGATLGQGEWLSIAIGFVVSFVVALVVIRWFVGIVSRHGFAPFAWYRIVIGAVALVALQLR</sequence>
<dbReference type="RefSeq" id="WP_038665901.1">
    <property type="nucleotide sequence ID" value="NZ_CP009571.1"/>
</dbReference>
<dbReference type="PANTHER" id="PTHR30622:SF3">
    <property type="entry name" value="UNDECAPRENYL-DIPHOSPHATASE"/>
    <property type="match status" value="1"/>
</dbReference>
<keyword evidence="6 14" id="KW-0812">Transmembrane</keyword>
<evidence type="ECO:0000313" key="16">
    <source>
        <dbReference type="Proteomes" id="UP000033200"/>
    </source>
</evidence>
<evidence type="ECO:0000256" key="6">
    <source>
        <dbReference type="ARBA" id="ARBA00022692"/>
    </source>
</evidence>
<dbReference type="EC" id="3.6.1.27" evidence="3 14"/>
<evidence type="ECO:0000256" key="4">
    <source>
        <dbReference type="ARBA" id="ARBA00021581"/>
    </source>
</evidence>
<dbReference type="InterPro" id="IPR003824">
    <property type="entry name" value="UppP"/>
</dbReference>
<feature type="transmembrane region" description="Helical" evidence="14">
    <location>
        <begin position="143"/>
        <end position="162"/>
    </location>
</feature>
<dbReference type="HOGENOM" id="CLU_060296_2_0_5"/>
<dbReference type="GO" id="GO:0050380">
    <property type="term" value="F:undecaprenyl-diphosphatase activity"/>
    <property type="evidence" value="ECO:0007669"/>
    <property type="project" value="UniProtKB-UniRule"/>
</dbReference>
<feature type="transmembrane region" description="Helical" evidence="14">
    <location>
        <begin position="81"/>
        <end position="100"/>
    </location>
</feature>
<keyword evidence="14" id="KW-0573">Peptidoglycan synthesis</keyword>
<evidence type="ECO:0000256" key="11">
    <source>
        <dbReference type="ARBA" id="ARBA00032707"/>
    </source>
</evidence>
<name>A0A097EJU2_9SPHN</name>
<dbReference type="GO" id="GO:0071555">
    <property type="term" value="P:cell wall organization"/>
    <property type="evidence" value="ECO:0007669"/>
    <property type="project" value="UniProtKB-KW"/>
</dbReference>
<dbReference type="Pfam" id="PF02673">
    <property type="entry name" value="BacA"/>
    <property type="match status" value="1"/>
</dbReference>
<accession>A0A097EJU2</accession>
<feature type="transmembrane region" description="Helical" evidence="14">
    <location>
        <begin position="215"/>
        <end position="236"/>
    </location>
</feature>
<evidence type="ECO:0000256" key="13">
    <source>
        <dbReference type="ARBA" id="ARBA00047594"/>
    </source>
</evidence>
<evidence type="ECO:0000256" key="2">
    <source>
        <dbReference type="ARBA" id="ARBA00010621"/>
    </source>
</evidence>
<dbReference type="GO" id="GO:0046677">
    <property type="term" value="P:response to antibiotic"/>
    <property type="evidence" value="ECO:0007669"/>
    <property type="project" value="UniProtKB-UniRule"/>
</dbReference>
<dbReference type="EMBL" id="CP009571">
    <property type="protein sequence ID" value="AIT07832.1"/>
    <property type="molecule type" value="Genomic_DNA"/>
</dbReference>
<evidence type="ECO:0000256" key="14">
    <source>
        <dbReference type="HAMAP-Rule" id="MF_01006"/>
    </source>
</evidence>
<dbReference type="NCBIfam" id="TIGR00753">
    <property type="entry name" value="undec_PP_bacA"/>
    <property type="match status" value="1"/>
</dbReference>
<reference evidence="15 16" key="1">
    <citation type="submission" date="2014-09" db="EMBL/GenBank/DDBJ databases">
        <title>Using Illumina technology Improving SMRT sequencing Genome Assembly by RASTools.</title>
        <authorList>
            <person name="Zhou Y."/>
            <person name="Ma T."/>
            <person name="Liu T."/>
        </authorList>
    </citation>
    <scope>NUCLEOTIDE SEQUENCE [LARGE SCALE GENOMIC DNA]</scope>
    <source>
        <strain evidence="15 16">ATCC 55669</strain>
    </source>
</reference>
<evidence type="ECO:0000256" key="8">
    <source>
        <dbReference type="ARBA" id="ARBA00022989"/>
    </source>
</evidence>
<feature type="transmembrane region" description="Helical" evidence="14">
    <location>
        <begin position="248"/>
        <end position="264"/>
    </location>
</feature>
<dbReference type="KEGG" id="stax:MC45_17425"/>
<evidence type="ECO:0000313" key="15">
    <source>
        <dbReference type="EMBL" id="AIT07832.1"/>
    </source>
</evidence>
<feature type="transmembrane region" description="Helical" evidence="14">
    <location>
        <begin position="182"/>
        <end position="203"/>
    </location>
</feature>
<organism evidence="15 16">
    <name type="scientific">Sphingomonas taxi</name>
    <dbReference type="NCBI Taxonomy" id="1549858"/>
    <lineage>
        <taxon>Bacteria</taxon>
        <taxon>Pseudomonadati</taxon>
        <taxon>Pseudomonadota</taxon>
        <taxon>Alphaproteobacteria</taxon>
        <taxon>Sphingomonadales</taxon>
        <taxon>Sphingomonadaceae</taxon>
        <taxon>Sphingomonas</taxon>
    </lineage>
</organism>
<keyword evidence="9 14" id="KW-0472">Membrane</keyword>
<dbReference type="PANTHER" id="PTHR30622">
    <property type="entry name" value="UNDECAPRENYL-DIPHOSPHATASE"/>
    <property type="match status" value="1"/>
</dbReference>
<evidence type="ECO:0000256" key="9">
    <source>
        <dbReference type="ARBA" id="ARBA00023136"/>
    </source>
</evidence>
<dbReference type="GO" id="GO:0009252">
    <property type="term" value="P:peptidoglycan biosynthetic process"/>
    <property type="evidence" value="ECO:0007669"/>
    <property type="project" value="UniProtKB-KW"/>
</dbReference>
<dbReference type="AlphaFoldDB" id="A0A097EJU2"/>
<evidence type="ECO:0000256" key="1">
    <source>
        <dbReference type="ARBA" id="ARBA00004651"/>
    </source>
</evidence>
<keyword evidence="7 14" id="KW-0378">Hydrolase</keyword>